<feature type="chain" id="PRO_5002177924" evidence="1">
    <location>
        <begin position="26"/>
        <end position="359"/>
    </location>
</feature>
<dbReference type="STRING" id="477245.TU94_32320"/>
<evidence type="ECO:0000313" key="3">
    <source>
        <dbReference type="EMBL" id="AJP05396.1"/>
    </source>
</evidence>
<dbReference type="PATRIC" id="fig|477245.3.peg.6892"/>
<sequence>MDRRRLLGTAAVAAGVGLLPGRAMAAGDGLAAQVRPYLDRALAAGAPSAVFGVIRGGRRYVAGASQEGPVPDGRTVFQLGSIGKTLTATALARAVGASRVRLSTPLSLPPGFTVPRGETRRITLRDLATHSSGLPRLPANLLAGADPYNPYAHYTLEDLAAGLSQTSLDNEPGTAYTYSNLGFGLLGQALAFDGVDAMLRRQVAAPLGLSDTTTTLRPDMASRKVIGHMAGEAVPDWRDRVLSGAGTSMYSTADDMLRYLDAQLRPERSPLRDAIELTQRHHFTDPSTGLRLGLGWHFGALSDGRTVTWHNGGTSGFSTCAAFERKSGTAVVILVNTYSDATRAFDALVFALLDELVGS</sequence>
<organism evidence="3 4">
    <name type="scientific">Streptomyces cyaneogriseus subsp. noncyanogenus</name>
    <dbReference type="NCBI Taxonomy" id="477245"/>
    <lineage>
        <taxon>Bacteria</taxon>
        <taxon>Bacillati</taxon>
        <taxon>Actinomycetota</taxon>
        <taxon>Actinomycetes</taxon>
        <taxon>Kitasatosporales</taxon>
        <taxon>Streptomycetaceae</taxon>
        <taxon>Streptomyces</taxon>
    </lineage>
</organism>
<dbReference type="PROSITE" id="PS51318">
    <property type="entry name" value="TAT"/>
    <property type="match status" value="1"/>
</dbReference>
<dbReference type="KEGG" id="scw:TU94_32320"/>
<dbReference type="HOGENOM" id="CLU_020027_7_0_11"/>
<dbReference type="PANTHER" id="PTHR46825">
    <property type="entry name" value="D-ALANYL-D-ALANINE-CARBOXYPEPTIDASE/ENDOPEPTIDASE AMPH"/>
    <property type="match status" value="1"/>
</dbReference>
<reference evidence="3 4" key="1">
    <citation type="submission" date="2015-02" db="EMBL/GenBank/DDBJ databases">
        <title>Genome sequence of thermotolerant Streptomyces cyaneogriseus subsp. Noncyanogenus NMWT1, the producer of nematocidal antibiotics nemadectin.</title>
        <authorList>
            <person name="Wang H."/>
            <person name="Li C."/>
            <person name="Xiang W."/>
            <person name="Wang X."/>
        </authorList>
    </citation>
    <scope>NUCLEOTIDE SEQUENCE [LARGE SCALE GENOMIC DNA]</scope>
    <source>
        <strain evidence="3 4">NMWT 1</strain>
    </source>
</reference>
<dbReference type="RefSeq" id="WP_044387118.1">
    <property type="nucleotide sequence ID" value="NZ_CP010849.1"/>
</dbReference>
<dbReference type="AlphaFoldDB" id="A0A0C5GLM8"/>
<name>A0A0C5GLM8_9ACTN</name>
<dbReference type="SUPFAM" id="SSF56601">
    <property type="entry name" value="beta-lactamase/transpeptidase-like"/>
    <property type="match status" value="1"/>
</dbReference>
<evidence type="ECO:0000259" key="2">
    <source>
        <dbReference type="Pfam" id="PF00144"/>
    </source>
</evidence>
<proteinExistence type="predicted"/>
<dbReference type="InterPro" id="IPR001466">
    <property type="entry name" value="Beta-lactam-related"/>
</dbReference>
<evidence type="ECO:0000313" key="4">
    <source>
        <dbReference type="Proteomes" id="UP000032234"/>
    </source>
</evidence>
<dbReference type="Pfam" id="PF00144">
    <property type="entry name" value="Beta-lactamase"/>
    <property type="match status" value="1"/>
</dbReference>
<dbReference type="InterPro" id="IPR006311">
    <property type="entry name" value="TAT_signal"/>
</dbReference>
<accession>A0A0C5GLM8</accession>
<feature type="domain" description="Beta-lactamase-related" evidence="2">
    <location>
        <begin position="43"/>
        <end position="344"/>
    </location>
</feature>
<protein>
    <submittedName>
        <fullName evidence="3">Beta-lactamase</fullName>
    </submittedName>
</protein>
<feature type="signal peptide" evidence="1">
    <location>
        <begin position="1"/>
        <end position="25"/>
    </location>
</feature>
<dbReference type="InterPro" id="IPR050491">
    <property type="entry name" value="AmpC-like"/>
</dbReference>
<dbReference type="InterPro" id="IPR012338">
    <property type="entry name" value="Beta-lactam/transpept-like"/>
</dbReference>
<gene>
    <name evidence="3" type="ORF">TU94_32320</name>
</gene>
<evidence type="ECO:0000256" key="1">
    <source>
        <dbReference type="SAM" id="SignalP"/>
    </source>
</evidence>
<dbReference type="EMBL" id="CP010849">
    <property type="protein sequence ID" value="AJP05396.1"/>
    <property type="molecule type" value="Genomic_DNA"/>
</dbReference>
<dbReference type="Proteomes" id="UP000032234">
    <property type="component" value="Chromosome"/>
</dbReference>
<keyword evidence="1" id="KW-0732">Signal</keyword>
<dbReference type="OrthoDB" id="3171327at2"/>
<dbReference type="Gene3D" id="3.40.710.10">
    <property type="entry name" value="DD-peptidase/beta-lactamase superfamily"/>
    <property type="match status" value="1"/>
</dbReference>
<keyword evidence="4" id="KW-1185">Reference proteome</keyword>
<dbReference type="PANTHER" id="PTHR46825:SF7">
    <property type="entry name" value="D-ALANYL-D-ALANINE CARBOXYPEPTIDASE"/>
    <property type="match status" value="1"/>
</dbReference>